<name>R7QRC8_CHOCR</name>
<evidence type="ECO:0000259" key="4">
    <source>
        <dbReference type="PROSITE" id="PS50102"/>
    </source>
</evidence>
<evidence type="ECO:0000256" key="1">
    <source>
        <dbReference type="PROSITE-ProRule" id="PRU00176"/>
    </source>
</evidence>
<dbReference type="OrthoDB" id="5466at2759"/>
<feature type="coiled-coil region" evidence="2">
    <location>
        <begin position="189"/>
        <end position="216"/>
    </location>
</feature>
<dbReference type="InterPro" id="IPR035979">
    <property type="entry name" value="RBD_domain_sf"/>
</dbReference>
<evidence type="ECO:0000313" key="5">
    <source>
        <dbReference type="EMBL" id="CDF41032.1"/>
    </source>
</evidence>
<dbReference type="InterPro" id="IPR000504">
    <property type="entry name" value="RRM_dom"/>
</dbReference>
<dbReference type="InterPro" id="IPR012677">
    <property type="entry name" value="Nucleotide-bd_a/b_plait_sf"/>
</dbReference>
<feature type="compositionally biased region" description="Pro residues" evidence="3">
    <location>
        <begin position="50"/>
        <end position="62"/>
    </location>
</feature>
<protein>
    <recommendedName>
        <fullName evidence="4">RRM domain-containing protein</fullName>
    </recommendedName>
</protein>
<evidence type="ECO:0000256" key="2">
    <source>
        <dbReference type="SAM" id="Coils"/>
    </source>
</evidence>
<organism evidence="5 6">
    <name type="scientific">Chondrus crispus</name>
    <name type="common">Carrageen Irish moss</name>
    <name type="synonym">Polymorpha crispa</name>
    <dbReference type="NCBI Taxonomy" id="2769"/>
    <lineage>
        <taxon>Eukaryota</taxon>
        <taxon>Rhodophyta</taxon>
        <taxon>Florideophyceae</taxon>
        <taxon>Rhodymeniophycidae</taxon>
        <taxon>Gigartinales</taxon>
        <taxon>Gigartinaceae</taxon>
        <taxon>Chondrus</taxon>
    </lineage>
</organism>
<dbReference type="EMBL" id="HG002301">
    <property type="protein sequence ID" value="CDF41032.1"/>
    <property type="molecule type" value="Genomic_DNA"/>
</dbReference>
<dbReference type="PROSITE" id="PS50102">
    <property type="entry name" value="RRM"/>
    <property type="match status" value="1"/>
</dbReference>
<accession>R7QRC8</accession>
<keyword evidence="6" id="KW-1185">Reference proteome</keyword>
<sequence>MAQEFSDFVLDEGLDDDEDILAFHSNRQRGGGGYAETAGTPQPNASPTTPTTPPPSSPPDLPPQTTTVIIDGMPPTSSRPDLDAFFSACGGKILSLQLRRIEASNILRARIKFDSEEAAASALQRDGQVFPRSDLAVSVKPASMERWNDGCGSQRGNGAPGATLTSPTNSIMQMLPDTNAVTSGFWSAFSAARSAAERLEEKATKLGEQLEEKLHLSEKVDETRDALVEVDRKLQVSEKVGKMAVAGKSAAQGIDETYGISKQVGKVAADVGSAARTMASEVDEDFHLSEKARVATNLALQNDTVGPAVRSIVDNFGATPTGEAAPSPRKDGVRRKKNYQPSGVEQNAVQTQLPGANE</sequence>
<dbReference type="Proteomes" id="UP000012073">
    <property type="component" value="Unassembled WGS sequence"/>
</dbReference>
<feature type="region of interest" description="Disordered" evidence="3">
    <location>
        <begin position="316"/>
        <end position="358"/>
    </location>
</feature>
<gene>
    <name evidence="5" type="ORF">CHC_T00007647001</name>
</gene>
<feature type="domain" description="RRM" evidence="4">
    <location>
        <begin position="66"/>
        <end position="144"/>
    </location>
</feature>
<dbReference type="AlphaFoldDB" id="R7QRC8"/>
<evidence type="ECO:0000256" key="3">
    <source>
        <dbReference type="SAM" id="MobiDB-lite"/>
    </source>
</evidence>
<dbReference type="GO" id="GO:0003723">
    <property type="term" value="F:RNA binding"/>
    <property type="evidence" value="ECO:0007669"/>
    <property type="project" value="UniProtKB-UniRule"/>
</dbReference>
<proteinExistence type="predicted"/>
<evidence type="ECO:0000313" key="6">
    <source>
        <dbReference type="Proteomes" id="UP000012073"/>
    </source>
</evidence>
<feature type="compositionally biased region" description="Polar residues" evidence="3">
    <location>
        <begin position="339"/>
        <end position="358"/>
    </location>
</feature>
<keyword evidence="1" id="KW-0694">RNA-binding</keyword>
<feature type="region of interest" description="Disordered" evidence="3">
    <location>
        <begin position="20"/>
        <end position="76"/>
    </location>
</feature>
<keyword evidence="2" id="KW-0175">Coiled coil</keyword>
<dbReference type="Gramene" id="CDF41032">
    <property type="protein sequence ID" value="CDF41032"/>
    <property type="gene ID" value="CHC_T00007647001"/>
</dbReference>
<dbReference type="GeneID" id="17319036"/>
<dbReference type="Gene3D" id="3.30.70.330">
    <property type="match status" value="1"/>
</dbReference>
<dbReference type="KEGG" id="ccp:CHC_T00007647001"/>
<dbReference type="SUPFAM" id="SSF54928">
    <property type="entry name" value="RNA-binding domain, RBD"/>
    <property type="match status" value="1"/>
</dbReference>
<feature type="compositionally biased region" description="Low complexity" evidence="3">
    <location>
        <begin position="40"/>
        <end position="49"/>
    </location>
</feature>
<dbReference type="RefSeq" id="XP_005711326.1">
    <property type="nucleotide sequence ID" value="XM_005711269.1"/>
</dbReference>
<reference evidence="6" key="1">
    <citation type="journal article" date="2013" name="Proc. Natl. Acad. Sci. U.S.A.">
        <title>Genome structure and metabolic features in the red seaweed Chondrus crispus shed light on evolution of the Archaeplastida.</title>
        <authorList>
            <person name="Collen J."/>
            <person name="Porcel B."/>
            <person name="Carre W."/>
            <person name="Ball S.G."/>
            <person name="Chaparro C."/>
            <person name="Tonon T."/>
            <person name="Barbeyron T."/>
            <person name="Michel G."/>
            <person name="Noel B."/>
            <person name="Valentin K."/>
            <person name="Elias M."/>
            <person name="Artiguenave F."/>
            <person name="Arun A."/>
            <person name="Aury J.M."/>
            <person name="Barbosa-Neto J.F."/>
            <person name="Bothwell J.H."/>
            <person name="Bouget F.Y."/>
            <person name="Brillet L."/>
            <person name="Cabello-Hurtado F."/>
            <person name="Capella-Gutierrez S."/>
            <person name="Charrier B."/>
            <person name="Cladiere L."/>
            <person name="Cock J.M."/>
            <person name="Coelho S.M."/>
            <person name="Colleoni C."/>
            <person name="Czjzek M."/>
            <person name="Da Silva C."/>
            <person name="Delage L."/>
            <person name="Denoeud F."/>
            <person name="Deschamps P."/>
            <person name="Dittami S.M."/>
            <person name="Gabaldon T."/>
            <person name="Gachon C.M."/>
            <person name="Groisillier A."/>
            <person name="Herve C."/>
            <person name="Jabbari K."/>
            <person name="Katinka M."/>
            <person name="Kloareg B."/>
            <person name="Kowalczyk N."/>
            <person name="Labadie K."/>
            <person name="Leblanc C."/>
            <person name="Lopez P.J."/>
            <person name="McLachlan D.H."/>
            <person name="Meslet-Cladiere L."/>
            <person name="Moustafa A."/>
            <person name="Nehr Z."/>
            <person name="Nyvall Collen P."/>
            <person name="Panaud O."/>
            <person name="Partensky F."/>
            <person name="Poulain J."/>
            <person name="Rensing S.A."/>
            <person name="Rousvoal S."/>
            <person name="Samson G."/>
            <person name="Symeonidi A."/>
            <person name="Weissenbach J."/>
            <person name="Zambounis A."/>
            <person name="Wincker P."/>
            <person name="Boyen C."/>
        </authorList>
    </citation>
    <scope>NUCLEOTIDE SEQUENCE [LARGE SCALE GENOMIC DNA]</scope>
    <source>
        <strain evidence="6">cv. Stackhouse</strain>
    </source>
</reference>